<reference evidence="1" key="1">
    <citation type="submission" date="2022-08" db="EMBL/GenBank/DDBJ databases">
        <title>Genome Sequence of Fusarium decemcellulare.</title>
        <authorList>
            <person name="Buettner E."/>
        </authorList>
    </citation>
    <scope>NUCLEOTIDE SEQUENCE</scope>
    <source>
        <strain evidence="1">Babe19</strain>
    </source>
</reference>
<evidence type="ECO:0000313" key="2">
    <source>
        <dbReference type="Proteomes" id="UP001148629"/>
    </source>
</evidence>
<evidence type="ECO:0000313" key="1">
    <source>
        <dbReference type="EMBL" id="KAJ3546137.1"/>
    </source>
</evidence>
<proteinExistence type="predicted"/>
<gene>
    <name evidence="1" type="ORF">NM208_g2154</name>
</gene>
<organism evidence="1 2">
    <name type="scientific">Fusarium decemcellulare</name>
    <dbReference type="NCBI Taxonomy" id="57161"/>
    <lineage>
        <taxon>Eukaryota</taxon>
        <taxon>Fungi</taxon>
        <taxon>Dikarya</taxon>
        <taxon>Ascomycota</taxon>
        <taxon>Pezizomycotina</taxon>
        <taxon>Sordariomycetes</taxon>
        <taxon>Hypocreomycetidae</taxon>
        <taxon>Hypocreales</taxon>
        <taxon>Nectriaceae</taxon>
        <taxon>Fusarium</taxon>
        <taxon>Fusarium decemcellulare species complex</taxon>
    </lineage>
</organism>
<keyword evidence="2" id="KW-1185">Reference proteome</keyword>
<sequence>MPGSHDAGMGVLNPANGAQESDALLGRGILQTQPTTIYKQLVNGSRYIDVRPVMVGAGEFSAGHFSSSTIGEVGCNGQSMSDIVSDINKFTQEYAELIILNLSHGYDSTNGYADLSVEQWSTLFTQLTQNLSNRSSIKADYKTGVVFNNTLHSFIGNGTACVLVCLDEGGILPDPSFQGKGIFSQANLLTYNVYSDTLDVDTMNQDQLSKLENYQKNSSGKVIDQLHLSLAGTANLPLFKNLLGACTQSAFPNVILVDWFENTNTTALAMAINNKVYGNAISANFPSPAQQYVSSLTVQASNASDFFPSGTCVDAFTTDPSQAITGLSIEITDDSNPALGDMANGTGGDFRYVVTSQDLTLPTRISEVQLWRSPNDPVTLADAVGWDGISLSVTHVEGYWKQVEDKAVRSRAGDVDAYLAKIKGHWS</sequence>
<accession>A0ACC1STU5</accession>
<comment type="caution">
    <text evidence="1">The sequence shown here is derived from an EMBL/GenBank/DDBJ whole genome shotgun (WGS) entry which is preliminary data.</text>
</comment>
<dbReference type="EMBL" id="JANRMS010000124">
    <property type="protein sequence ID" value="KAJ3546137.1"/>
    <property type="molecule type" value="Genomic_DNA"/>
</dbReference>
<dbReference type="Proteomes" id="UP001148629">
    <property type="component" value="Unassembled WGS sequence"/>
</dbReference>
<name>A0ACC1STU5_9HYPO</name>
<protein>
    <submittedName>
        <fullName evidence="1">Uncharacterized protein</fullName>
    </submittedName>
</protein>